<sequence>MLGKSELLEAIAGKNRGVLATAEDRVAILSAIAQLEDRNPTPRPVEALDLLDGDWRLLYTSSQGLLGFERIPLLRLGQVYQCIRAPEAKVYNLAEILGLPLLEGLISVEARFTAMTEKRVNVFFERTLIGLQRSMGYSGPALWIEALQAGKSPFAAKIDLNPERPPGWLDITYLDQELRIGRGNRGSVFVLTKVKSSTP</sequence>
<dbReference type="Proteomes" id="UP000031561">
    <property type="component" value="Unassembled WGS sequence"/>
</dbReference>
<feature type="domain" description="Plastid lipid-associated protein/fibrillin conserved" evidence="1">
    <location>
        <begin position="3"/>
        <end position="191"/>
    </location>
</feature>
<dbReference type="EMBL" id="JTHE03000091">
    <property type="protein sequence ID" value="MCM1984341.1"/>
    <property type="molecule type" value="Genomic_DNA"/>
</dbReference>
<proteinExistence type="predicted"/>
<dbReference type="RefSeq" id="WP_166276171.1">
    <property type="nucleotide sequence ID" value="NZ_JTHE03000091.1"/>
</dbReference>
<evidence type="ECO:0000313" key="2">
    <source>
        <dbReference type="EMBL" id="MCM1984341.1"/>
    </source>
</evidence>
<dbReference type="InterPro" id="IPR039633">
    <property type="entry name" value="PAP"/>
</dbReference>
<dbReference type="PANTHER" id="PTHR31906">
    <property type="entry name" value="PLASTID-LIPID-ASSOCIATED PROTEIN 4, CHLOROPLASTIC-RELATED"/>
    <property type="match status" value="1"/>
</dbReference>
<gene>
    <name evidence="2" type="ORF">QQ91_0016080</name>
</gene>
<organism evidence="2 3">
    <name type="scientific">Lyngbya confervoides BDU141951</name>
    <dbReference type="NCBI Taxonomy" id="1574623"/>
    <lineage>
        <taxon>Bacteria</taxon>
        <taxon>Bacillati</taxon>
        <taxon>Cyanobacteriota</taxon>
        <taxon>Cyanophyceae</taxon>
        <taxon>Oscillatoriophycideae</taxon>
        <taxon>Oscillatoriales</taxon>
        <taxon>Microcoleaceae</taxon>
        <taxon>Lyngbya</taxon>
    </lineage>
</organism>
<protein>
    <submittedName>
        <fullName evidence="2">PAP/fibrillin family protein</fullName>
    </submittedName>
</protein>
<comment type="caution">
    <text evidence="2">The sequence shown here is derived from an EMBL/GenBank/DDBJ whole genome shotgun (WGS) entry which is preliminary data.</text>
</comment>
<name>A0ABD4T784_9CYAN</name>
<dbReference type="InterPro" id="IPR006843">
    <property type="entry name" value="PAP/fibrillin_dom"/>
</dbReference>
<evidence type="ECO:0000313" key="3">
    <source>
        <dbReference type="Proteomes" id="UP000031561"/>
    </source>
</evidence>
<dbReference type="Pfam" id="PF04755">
    <property type="entry name" value="PAP_fibrillin"/>
    <property type="match status" value="1"/>
</dbReference>
<keyword evidence="3" id="KW-1185">Reference proteome</keyword>
<dbReference type="AlphaFoldDB" id="A0ABD4T784"/>
<reference evidence="2 3" key="1">
    <citation type="journal article" date="2015" name="Genome Announc.">
        <title>Draft Genome Sequence of Filamentous Marine Cyanobacterium Lyngbya confervoides Strain BDU141951.</title>
        <authorList>
            <person name="Chandrababunaidu M.M."/>
            <person name="Sen D."/>
            <person name="Tripathy S."/>
        </authorList>
    </citation>
    <scope>NUCLEOTIDE SEQUENCE [LARGE SCALE GENOMIC DNA]</scope>
    <source>
        <strain evidence="2 3">BDU141951</strain>
    </source>
</reference>
<accession>A0ABD4T784</accession>
<evidence type="ECO:0000259" key="1">
    <source>
        <dbReference type="Pfam" id="PF04755"/>
    </source>
</evidence>